<dbReference type="EMBL" id="CAFBNE010000005">
    <property type="protein sequence ID" value="CAB4931456.1"/>
    <property type="molecule type" value="Genomic_DNA"/>
</dbReference>
<keyword evidence="3" id="KW-0812">Transmembrane</keyword>
<evidence type="ECO:0000313" key="4">
    <source>
        <dbReference type="EMBL" id="CAB4931456.1"/>
    </source>
</evidence>
<keyword evidence="3" id="KW-0472">Membrane</keyword>
<protein>
    <submittedName>
        <fullName evidence="4">Unannotated protein</fullName>
    </submittedName>
</protein>
<evidence type="ECO:0000256" key="1">
    <source>
        <dbReference type="SAM" id="Coils"/>
    </source>
</evidence>
<feature type="transmembrane region" description="Helical" evidence="3">
    <location>
        <begin position="141"/>
        <end position="159"/>
    </location>
</feature>
<proteinExistence type="predicted"/>
<feature type="compositionally biased region" description="Low complexity" evidence="2">
    <location>
        <begin position="23"/>
        <end position="46"/>
    </location>
</feature>
<sequence>MSSPEKSSESIAYLPGASANDNAPGFAPVPAGVEPPVAEAPAAAAEEVPEADPQARLAELESRLAEIAADRDDLRAQRDKLRDEVLELPEELEAIANSRAFRIMKSGPLLAMRQPLSTLLVVSSMGLLTNLWSFTPAATSIYIGVGSVVLLVSALQFWASHD</sequence>
<name>A0A6J7IL75_9ZZZZ</name>
<feature type="region of interest" description="Disordered" evidence="2">
    <location>
        <begin position="1"/>
        <end position="54"/>
    </location>
</feature>
<organism evidence="4">
    <name type="scientific">freshwater metagenome</name>
    <dbReference type="NCBI Taxonomy" id="449393"/>
    <lineage>
        <taxon>unclassified sequences</taxon>
        <taxon>metagenomes</taxon>
        <taxon>ecological metagenomes</taxon>
    </lineage>
</organism>
<feature type="transmembrane region" description="Helical" evidence="3">
    <location>
        <begin position="116"/>
        <end position="135"/>
    </location>
</feature>
<evidence type="ECO:0000256" key="3">
    <source>
        <dbReference type="SAM" id="Phobius"/>
    </source>
</evidence>
<gene>
    <name evidence="4" type="ORF">UFOPK3772_00281</name>
</gene>
<dbReference type="AlphaFoldDB" id="A0A6J7IL75"/>
<feature type="coiled-coil region" evidence="1">
    <location>
        <begin position="57"/>
        <end position="91"/>
    </location>
</feature>
<keyword evidence="3" id="KW-1133">Transmembrane helix</keyword>
<reference evidence="4" key="1">
    <citation type="submission" date="2020-05" db="EMBL/GenBank/DDBJ databases">
        <authorList>
            <person name="Chiriac C."/>
            <person name="Salcher M."/>
            <person name="Ghai R."/>
            <person name="Kavagutti S V."/>
        </authorList>
    </citation>
    <scope>NUCLEOTIDE SEQUENCE</scope>
</reference>
<evidence type="ECO:0000256" key="2">
    <source>
        <dbReference type="SAM" id="MobiDB-lite"/>
    </source>
</evidence>
<keyword evidence="1" id="KW-0175">Coiled coil</keyword>
<accession>A0A6J7IL75</accession>